<proteinExistence type="inferred from homology"/>
<dbReference type="InterPro" id="IPR006683">
    <property type="entry name" value="Thioestr_dom"/>
</dbReference>
<accession>A0A4Y3HYV2</accession>
<dbReference type="InterPro" id="IPR029069">
    <property type="entry name" value="HotDog_dom_sf"/>
</dbReference>
<evidence type="ECO:0000313" key="5">
    <source>
        <dbReference type="Proteomes" id="UP000318717"/>
    </source>
</evidence>
<evidence type="ECO:0000313" key="4">
    <source>
        <dbReference type="EMBL" id="GEA52208.1"/>
    </source>
</evidence>
<dbReference type="PANTHER" id="PTHR43240:SF5">
    <property type="entry name" value="1,4-DIHYDROXY-2-NAPHTHOYL-COA THIOESTERASE 1"/>
    <property type="match status" value="1"/>
</dbReference>
<dbReference type="OrthoDB" id="9798208at2"/>
<dbReference type="InterPro" id="IPR003736">
    <property type="entry name" value="PAAI_dom"/>
</dbReference>
<feature type="domain" description="Thioesterase" evidence="3">
    <location>
        <begin position="51"/>
        <end position="128"/>
    </location>
</feature>
<dbReference type="EMBL" id="BJLF01000017">
    <property type="protein sequence ID" value="GEA52208.1"/>
    <property type="molecule type" value="Genomic_DNA"/>
</dbReference>
<keyword evidence="5" id="KW-1185">Reference proteome</keyword>
<dbReference type="GO" id="GO:0005829">
    <property type="term" value="C:cytosol"/>
    <property type="evidence" value="ECO:0007669"/>
    <property type="project" value="TreeGrafter"/>
</dbReference>
<protein>
    <recommendedName>
        <fullName evidence="3">Thioesterase domain-containing protein</fullName>
    </recommendedName>
</protein>
<evidence type="ECO:0000256" key="1">
    <source>
        <dbReference type="ARBA" id="ARBA00008324"/>
    </source>
</evidence>
<dbReference type="Gene3D" id="3.10.129.10">
    <property type="entry name" value="Hotdog Thioesterase"/>
    <property type="match status" value="1"/>
</dbReference>
<dbReference type="AlphaFoldDB" id="A0A4Y3HYV2"/>
<name>A0A4Y3HYV2_9VIBR</name>
<comment type="caution">
    <text evidence="4">The sequence shown here is derived from an EMBL/GenBank/DDBJ whole genome shotgun (WGS) entry which is preliminary data.</text>
</comment>
<dbReference type="PANTHER" id="PTHR43240">
    <property type="entry name" value="1,4-DIHYDROXY-2-NAPHTHOYL-COA THIOESTERASE 1"/>
    <property type="match status" value="1"/>
</dbReference>
<dbReference type="Proteomes" id="UP000318717">
    <property type="component" value="Unassembled WGS sequence"/>
</dbReference>
<dbReference type="NCBIfam" id="TIGR00369">
    <property type="entry name" value="unchar_dom_1"/>
    <property type="match status" value="1"/>
</dbReference>
<comment type="similarity">
    <text evidence="1">Belongs to the thioesterase PaaI family.</text>
</comment>
<dbReference type="RefSeq" id="WP_141346662.1">
    <property type="nucleotide sequence ID" value="NZ_BJLF01000017.1"/>
</dbReference>
<evidence type="ECO:0000256" key="2">
    <source>
        <dbReference type="ARBA" id="ARBA00022801"/>
    </source>
</evidence>
<dbReference type="Pfam" id="PF03061">
    <property type="entry name" value="4HBT"/>
    <property type="match status" value="1"/>
</dbReference>
<gene>
    <name evidence="4" type="ORF">VIN01S_30120</name>
</gene>
<reference evidence="4 5" key="1">
    <citation type="submission" date="2019-06" db="EMBL/GenBank/DDBJ databases">
        <title>Whole genome shotgun sequence of Vibrio inusitatus NBRC 102082.</title>
        <authorList>
            <person name="Hosoyama A."/>
            <person name="Uohara A."/>
            <person name="Ohji S."/>
            <person name="Ichikawa N."/>
        </authorList>
    </citation>
    <scope>NUCLEOTIDE SEQUENCE [LARGE SCALE GENOMIC DNA]</scope>
    <source>
        <strain evidence="4 5">NBRC 102082</strain>
    </source>
</reference>
<keyword evidence="2" id="KW-0378">Hydrolase</keyword>
<dbReference type="GO" id="GO:0061522">
    <property type="term" value="F:1,4-dihydroxy-2-naphthoyl-CoA thioesterase activity"/>
    <property type="evidence" value="ECO:0007669"/>
    <property type="project" value="TreeGrafter"/>
</dbReference>
<organism evidence="4 5">
    <name type="scientific">Vibrio inusitatus NBRC 102082</name>
    <dbReference type="NCBI Taxonomy" id="1219070"/>
    <lineage>
        <taxon>Bacteria</taxon>
        <taxon>Pseudomonadati</taxon>
        <taxon>Pseudomonadota</taxon>
        <taxon>Gammaproteobacteria</taxon>
        <taxon>Vibrionales</taxon>
        <taxon>Vibrionaceae</taxon>
        <taxon>Vibrio</taxon>
    </lineage>
</organism>
<evidence type="ECO:0000259" key="3">
    <source>
        <dbReference type="Pfam" id="PF03061"/>
    </source>
</evidence>
<sequence>MTIWKRDISLESLNAQSKNTLIEHLGIVYTEVSDNSLTATMPVGPNTHQPFGLLHGGASVVLAESLGSYAAYHCCEGDRHCVGLEINANHLKAVRSGIVTGIATPIHLGGTTHIWSIEIRDDRGNLVCISRHTVMVRNAVKKAKV</sequence>
<dbReference type="CDD" id="cd03443">
    <property type="entry name" value="PaaI_thioesterase"/>
    <property type="match status" value="1"/>
</dbReference>
<dbReference type="SUPFAM" id="SSF54637">
    <property type="entry name" value="Thioesterase/thiol ester dehydrase-isomerase"/>
    <property type="match status" value="1"/>
</dbReference>